<keyword evidence="9" id="KW-1185">Reference proteome</keyword>
<name>A0A7D9CYX7_DEKBR</name>
<dbReference type="PANTHER" id="PTHR23183:SF0">
    <property type="entry name" value="NUCLEOLAR PROTEIN 14"/>
    <property type="match status" value="1"/>
</dbReference>
<dbReference type="Proteomes" id="UP000478008">
    <property type="component" value="Unassembled WGS sequence"/>
</dbReference>
<comment type="similarity">
    <text evidence="2">Belongs to the NOP14 family.</text>
</comment>
<evidence type="ECO:0000256" key="4">
    <source>
        <dbReference type="ARBA" id="ARBA00022552"/>
    </source>
</evidence>
<sequence length="825" mass="95252">MAGSQLKRLKARLKEAGLTGQTNKKRKGKKHSRKTPNESRRADRQRLVQEIRDEFNPFDLKMTRGKRADAKSKNLTVGKPGISKQRGEERRKADWKERLARKNKVGGIIDKRFGEKNKSMTSEEKMLERFTREKLAHSSKYSLTDMDSDDDDDNDTLTHYGQTLGFKEKDHGSSDDDADEDEGFFQKKNGDDDANEAEEPGQGSKKKTKAEVMKEVIAKSKFYKHLRQEKNAKVASAVSELDDDFNDIMTDLRHTNEKSKKKEPPVKKTETDLAYDKKVLEVKMSEKAAPAERTKTLEEIAQEKKENLERLEQQRLKRMQGQVEDQEPGADDLDDDFWEGDVDAGDGEVIVAENAQNEDAETSTEENQLAGTTMIGGKILRLNTSKNLDISIICPKSLQEFEGLIESKSLDDVIVIVRTVFKKYQPKLAAGNKEKIGVFTGVLLDYLFKLADEGFEDNENKESYVHIMEFLSKLLRDLAEKYPEKMLEFYRIRLSSMQTRIEAKDFESYPKRSDLMAFTLIGRTFSTSDMYHLVVIPALIVMCESLEFLEAKNYITHLFAGIYICDLLLQYERVAKRVIPEVVSFLEKAILVLVQEPNQIPDYKSLGTDDRCPQSTKFTLAASTELPTELHPLSLSKWDDESVDQRLALLLKVICTLDRYVSIIYKECSSFIEITTPFVILLKHMLKYHALNLKVKSLLMKIENVRRIAKDERKPLLLQHHRPLAIPTFAPKFEENYNPDKKYYDPNRTRQEINKLRHQLKEERKQDMRALRREAEFEGREQVDAKKKAAAEYHAKMARIMDQVQTEEGAAKNEYEREKKKRRKI</sequence>
<dbReference type="GO" id="GO:0030692">
    <property type="term" value="C:Noc4p-Nop14p complex"/>
    <property type="evidence" value="ECO:0007669"/>
    <property type="project" value="TreeGrafter"/>
</dbReference>
<keyword evidence="3" id="KW-0690">Ribosome biogenesis</keyword>
<reference evidence="8 9" key="1">
    <citation type="submission" date="2019-07" db="EMBL/GenBank/DDBJ databases">
        <authorList>
            <person name="Friedrich A."/>
            <person name="Schacherer J."/>
        </authorList>
    </citation>
    <scope>NUCLEOTIDE SEQUENCE [LARGE SCALE GENOMIC DNA]</scope>
</reference>
<comment type="subcellular location">
    <subcellularLocation>
        <location evidence="1">Nucleus</location>
        <location evidence="1">Nucleolus</location>
    </subcellularLocation>
</comment>
<keyword evidence="4" id="KW-0698">rRNA processing</keyword>
<evidence type="ECO:0000256" key="7">
    <source>
        <dbReference type="SAM" id="MobiDB-lite"/>
    </source>
</evidence>
<evidence type="ECO:0000256" key="5">
    <source>
        <dbReference type="ARBA" id="ARBA00023242"/>
    </source>
</evidence>
<evidence type="ECO:0000256" key="6">
    <source>
        <dbReference type="ARBA" id="ARBA00024695"/>
    </source>
</evidence>
<feature type="region of interest" description="Disordered" evidence="7">
    <location>
        <begin position="804"/>
        <end position="825"/>
    </location>
</feature>
<dbReference type="InterPro" id="IPR007276">
    <property type="entry name" value="Nop14"/>
</dbReference>
<feature type="compositionally biased region" description="Basic and acidic residues" evidence="7">
    <location>
        <begin position="35"/>
        <end position="45"/>
    </location>
</feature>
<dbReference type="Pfam" id="PF04147">
    <property type="entry name" value="Nop14"/>
    <property type="match status" value="2"/>
</dbReference>
<evidence type="ECO:0000256" key="1">
    <source>
        <dbReference type="ARBA" id="ARBA00004604"/>
    </source>
</evidence>
<evidence type="ECO:0000313" key="9">
    <source>
        <dbReference type="Proteomes" id="UP000478008"/>
    </source>
</evidence>
<feature type="compositionally biased region" description="Acidic residues" evidence="7">
    <location>
        <begin position="146"/>
        <end position="155"/>
    </location>
</feature>
<comment type="function">
    <text evidence="6">Involved in nucleolar processing of pre-18S ribosomal RNA. Has a role in the nuclear export of 40S pre-ribosomal subunit to the cytoplasm.</text>
</comment>
<feature type="region of interest" description="Disordered" evidence="7">
    <location>
        <begin position="114"/>
        <end position="211"/>
    </location>
</feature>
<feature type="region of interest" description="Disordered" evidence="7">
    <location>
        <begin position="62"/>
        <end position="97"/>
    </location>
</feature>
<feature type="compositionally biased region" description="Basic residues" evidence="7">
    <location>
        <begin position="23"/>
        <end position="34"/>
    </location>
</feature>
<feature type="compositionally biased region" description="Basic and acidic residues" evidence="7">
    <location>
        <begin position="85"/>
        <end position="97"/>
    </location>
</feature>
<feature type="region of interest" description="Disordered" evidence="7">
    <location>
        <begin position="1"/>
        <end position="45"/>
    </location>
</feature>
<keyword evidence="5" id="KW-0539">Nucleus</keyword>
<evidence type="ECO:0000313" key="8">
    <source>
        <dbReference type="EMBL" id="VUG18656.1"/>
    </source>
</evidence>
<dbReference type="GO" id="GO:0030490">
    <property type="term" value="P:maturation of SSU-rRNA"/>
    <property type="evidence" value="ECO:0007669"/>
    <property type="project" value="TreeGrafter"/>
</dbReference>
<feature type="region of interest" description="Disordered" evidence="7">
    <location>
        <begin position="252"/>
        <end position="271"/>
    </location>
</feature>
<accession>A0A7D9CYX7</accession>
<proteinExistence type="inferred from homology"/>
<evidence type="ECO:0000256" key="2">
    <source>
        <dbReference type="ARBA" id="ARBA00007466"/>
    </source>
</evidence>
<feature type="compositionally biased region" description="Basic and acidic residues" evidence="7">
    <location>
        <begin position="809"/>
        <end position="818"/>
    </location>
</feature>
<protein>
    <submittedName>
        <fullName evidence="8">DEBR0S3_16754g1_1</fullName>
    </submittedName>
</protein>
<dbReference type="GO" id="GO:0032040">
    <property type="term" value="C:small-subunit processome"/>
    <property type="evidence" value="ECO:0007669"/>
    <property type="project" value="InterPro"/>
</dbReference>
<dbReference type="EMBL" id="CABFWN010000003">
    <property type="protein sequence ID" value="VUG18656.1"/>
    <property type="molecule type" value="Genomic_DNA"/>
</dbReference>
<feature type="compositionally biased region" description="Basic and acidic residues" evidence="7">
    <location>
        <begin position="114"/>
        <end position="136"/>
    </location>
</feature>
<dbReference type="PANTHER" id="PTHR23183">
    <property type="entry name" value="NOP14"/>
    <property type="match status" value="1"/>
</dbReference>
<evidence type="ECO:0000256" key="3">
    <source>
        <dbReference type="ARBA" id="ARBA00022517"/>
    </source>
</evidence>
<dbReference type="AlphaFoldDB" id="A0A7D9CYX7"/>
<organism evidence="8 9">
    <name type="scientific">Dekkera bruxellensis</name>
    <name type="common">Brettanomyces custersii</name>
    <dbReference type="NCBI Taxonomy" id="5007"/>
    <lineage>
        <taxon>Eukaryota</taxon>
        <taxon>Fungi</taxon>
        <taxon>Dikarya</taxon>
        <taxon>Ascomycota</taxon>
        <taxon>Saccharomycotina</taxon>
        <taxon>Pichiomycetes</taxon>
        <taxon>Pichiales</taxon>
        <taxon>Pichiaceae</taxon>
        <taxon>Brettanomyces</taxon>
    </lineage>
</organism>
<gene>
    <name evidence="8" type="primary">NOP14</name>
    <name evidence="8" type="ORF">DEBR0S3_16754G</name>
</gene>